<gene>
    <name evidence="1" type="ORF">GOBAR_AA29575</name>
</gene>
<dbReference type="GO" id="GO:0005634">
    <property type="term" value="C:nucleus"/>
    <property type="evidence" value="ECO:0007669"/>
    <property type="project" value="TreeGrafter"/>
</dbReference>
<dbReference type="PANTHER" id="PTHR31531:SF2">
    <property type="entry name" value="E3 UBIQUITIN-PROTEIN LIGASE E3D"/>
    <property type="match status" value="1"/>
</dbReference>
<organism evidence="1 2">
    <name type="scientific">Gossypium barbadense</name>
    <name type="common">Sea Island cotton</name>
    <name type="synonym">Hibiscus barbadensis</name>
    <dbReference type="NCBI Taxonomy" id="3634"/>
    <lineage>
        <taxon>Eukaryota</taxon>
        <taxon>Viridiplantae</taxon>
        <taxon>Streptophyta</taxon>
        <taxon>Embryophyta</taxon>
        <taxon>Tracheophyta</taxon>
        <taxon>Spermatophyta</taxon>
        <taxon>Magnoliopsida</taxon>
        <taxon>eudicotyledons</taxon>
        <taxon>Gunneridae</taxon>
        <taxon>Pentapetalae</taxon>
        <taxon>rosids</taxon>
        <taxon>malvids</taxon>
        <taxon>Malvales</taxon>
        <taxon>Malvaceae</taxon>
        <taxon>Malvoideae</taxon>
        <taxon>Gossypium</taxon>
    </lineage>
</organism>
<dbReference type="GO" id="GO:0043161">
    <property type="term" value="P:proteasome-mediated ubiquitin-dependent protein catabolic process"/>
    <property type="evidence" value="ECO:0007669"/>
    <property type="project" value="TreeGrafter"/>
</dbReference>
<dbReference type="GO" id="GO:0006513">
    <property type="term" value="P:protein monoubiquitination"/>
    <property type="evidence" value="ECO:0007669"/>
    <property type="project" value="TreeGrafter"/>
</dbReference>
<dbReference type="GO" id="GO:0030332">
    <property type="term" value="F:cyclin binding"/>
    <property type="evidence" value="ECO:0007669"/>
    <property type="project" value="TreeGrafter"/>
</dbReference>
<dbReference type="EMBL" id="KZ667429">
    <property type="protein sequence ID" value="PPR91102.1"/>
    <property type="molecule type" value="Genomic_DNA"/>
</dbReference>
<dbReference type="InterPro" id="IPR019193">
    <property type="entry name" value="UBQ-conj_enz_E2-bd_prot"/>
</dbReference>
<dbReference type="GO" id="GO:0051865">
    <property type="term" value="P:protein autoubiquitination"/>
    <property type="evidence" value="ECO:0007669"/>
    <property type="project" value="TreeGrafter"/>
</dbReference>
<evidence type="ECO:0000313" key="2">
    <source>
        <dbReference type="Proteomes" id="UP000239757"/>
    </source>
</evidence>
<reference evidence="1 2" key="1">
    <citation type="submission" date="2015-01" db="EMBL/GenBank/DDBJ databases">
        <title>Genome of allotetraploid Gossypium barbadense reveals genomic plasticity and fiber elongation in cotton evolution.</title>
        <authorList>
            <person name="Chen X."/>
            <person name="Liu X."/>
            <person name="Zhao B."/>
            <person name="Zheng H."/>
            <person name="Hu Y."/>
            <person name="Lu G."/>
            <person name="Yang C."/>
            <person name="Chen J."/>
            <person name="Shan C."/>
            <person name="Zhang L."/>
            <person name="Zhou Y."/>
            <person name="Wang L."/>
            <person name="Guo W."/>
            <person name="Bai Y."/>
            <person name="Ruan J."/>
            <person name="Shangguan X."/>
            <person name="Mao Y."/>
            <person name="Jiang J."/>
            <person name="Zhu Y."/>
            <person name="Lei J."/>
            <person name="Kang H."/>
            <person name="Chen S."/>
            <person name="He X."/>
            <person name="Wang R."/>
            <person name="Wang Y."/>
            <person name="Chen J."/>
            <person name="Wang L."/>
            <person name="Yu S."/>
            <person name="Wang B."/>
            <person name="Wei J."/>
            <person name="Song S."/>
            <person name="Lu X."/>
            <person name="Gao Z."/>
            <person name="Gu W."/>
            <person name="Deng X."/>
            <person name="Ma D."/>
            <person name="Wang S."/>
            <person name="Liang W."/>
            <person name="Fang L."/>
            <person name="Cai C."/>
            <person name="Zhu X."/>
            <person name="Zhou B."/>
            <person name="Zhang Y."/>
            <person name="Chen Z."/>
            <person name="Xu S."/>
            <person name="Zhu R."/>
            <person name="Wang S."/>
            <person name="Zhang T."/>
            <person name="Zhao G."/>
        </authorList>
    </citation>
    <scope>NUCLEOTIDE SEQUENCE [LARGE SCALE GENOMIC DNA]</scope>
    <source>
        <strain evidence="2">cv. Xinhai21</strain>
        <tissue evidence="1">Leaf</tissue>
    </source>
</reference>
<dbReference type="GO" id="GO:0031624">
    <property type="term" value="F:ubiquitin conjugating enzyme binding"/>
    <property type="evidence" value="ECO:0007669"/>
    <property type="project" value="TreeGrafter"/>
</dbReference>
<proteinExistence type="predicted"/>
<dbReference type="PANTHER" id="PTHR31531">
    <property type="entry name" value="E3 UBIQUITIN-PROTEIN LIGASE E3D FAMILY MEMBER"/>
    <property type="match status" value="1"/>
</dbReference>
<accession>A0A2P5WJ39</accession>
<dbReference type="AlphaFoldDB" id="A0A2P5WJ39"/>
<dbReference type="Proteomes" id="UP000239757">
    <property type="component" value="Unassembled WGS sequence"/>
</dbReference>
<dbReference type="GO" id="GO:0000151">
    <property type="term" value="C:ubiquitin ligase complex"/>
    <property type="evidence" value="ECO:0007669"/>
    <property type="project" value="TreeGrafter"/>
</dbReference>
<evidence type="ECO:0000313" key="1">
    <source>
        <dbReference type="EMBL" id="PPR91102.1"/>
    </source>
</evidence>
<name>A0A2P5WJ39_GOSBA</name>
<sequence length="152" mass="16601">MAPPPAPQPQSATLASFARTDFVETPSIDLQEVADNLFGGCCCSFRGISEKLVTRFANSYRCAKGVCLLNFTTVLLCKHVLVAYFAMDSGLSEDMSSSQQRANDLCENTTALFTKEKASDFSETETSVRGYCVYTADQNILLLFTSQCTIDS</sequence>
<dbReference type="GO" id="GO:0005829">
    <property type="term" value="C:cytosol"/>
    <property type="evidence" value="ECO:0007669"/>
    <property type="project" value="TreeGrafter"/>
</dbReference>
<protein>
    <submittedName>
        <fullName evidence="1">Uncharacterized protein</fullName>
    </submittedName>
</protein>
<dbReference type="OrthoDB" id="781818at2759"/>
<dbReference type="GO" id="GO:0061630">
    <property type="term" value="F:ubiquitin protein ligase activity"/>
    <property type="evidence" value="ECO:0007669"/>
    <property type="project" value="TreeGrafter"/>
</dbReference>
<dbReference type="GO" id="GO:0000209">
    <property type="term" value="P:protein polyubiquitination"/>
    <property type="evidence" value="ECO:0007669"/>
    <property type="project" value="TreeGrafter"/>
</dbReference>